<feature type="region of interest" description="Disordered" evidence="1">
    <location>
        <begin position="54"/>
        <end position="82"/>
    </location>
</feature>
<protein>
    <submittedName>
        <fullName evidence="2">Uncharacterized protein</fullName>
    </submittedName>
</protein>
<dbReference type="EMBL" id="CP053586">
    <property type="protein sequence ID" value="WNZ22954.1"/>
    <property type="molecule type" value="Genomic_DNA"/>
</dbReference>
<feature type="compositionally biased region" description="Polar residues" evidence="1">
    <location>
        <begin position="57"/>
        <end position="82"/>
    </location>
</feature>
<dbReference type="RefSeq" id="WP_316434504.1">
    <property type="nucleotide sequence ID" value="NZ_CP053586.1"/>
</dbReference>
<gene>
    <name evidence="2" type="ORF">HJG54_08825</name>
</gene>
<proteinExistence type="predicted"/>
<name>A0AA96WD38_9CYAN</name>
<reference evidence="2" key="1">
    <citation type="submission" date="2020-05" db="EMBL/GenBank/DDBJ databases">
        <authorList>
            <person name="Zhu T."/>
            <person name="Keshari N."/>
            <person name="Lu X."/>
        </authorList>
    </citation>
    <scope>NUCLEOTIDE SEQUENCE</scope>
    <source>
        <strain evidence="2">NK1-12</strain>
    </source>
</reference>
<evidence type="ECO:0000256" key="1">
    <source>
        <dbReference type="SAM" id="MobiDB-lite"/>
    </source>
</evidence>
<dbReference type="AlphaFoldDB" id="A0AA96WD38"/>
<accession>A0AA96WD38</accession>
<sequence length="82" mass="9333">MNTSHRPWVIVAIFPDHKPKELGRTYHRADAEAHVRFLQRYVKQGAFYVMFDPENSEPVQTGPSEFTSSAKTPESATSQLRG</sequence>
<organism evidence="2">
    <name type="scientific">Leptolyngbya sp. NK1-12</name>
    <dbReference type="NCBI Taxonomy" id="2547451"/>
    <lineage>
        <taxon>Bacteria</taxon>
        <taxon>Bacillati</taxon>
        <taxon>Cyanobacteriota</taxon>
        <taxon>Cyanophyceae</taxon>
        <taxon>Leptolyngbyales</taxon>
        <taxon>Leptolyngbyaceae</taxon>
        <taxon>Leptolyngbya group</taxon>
        <taxon>Leptolyngbya</taxon>
    </lineage>
</organism>
<evidence type="ECO:0000313" key="2">
    <source>
        <dbReference type="EMBL" id="WNZ22954.1"/>
    </source>
</evidence>